<dbReference type="RefSeq" id="WP_166404538.1">
    <property type="nucleotide sequence ID" value="NZ_JAANHS010000031.1"/>
</dbReference>
<dbReference type="EMBL" id="JAANHS010000031">
    <property type="protein sequence ID" value="NHB78538.1"/>
    <property type="molecule type" value="Genomic_DNA"/>
</dbReference>
<dbReference type="Pfam" id="PF05016">
    <property type="entry name" value="ParE_toxin"/>
    <property type="match status" value="1"/>
</dbReference>
<protein>
    <submittedName>
        <fullName evidence="2">Type II toxin-antitoxin system RelE/ParE family toxin</fullName>
    </submittedName>
</protein>
<dbReference type="InterPro" id="IPR035093">
    <property type="entry name" value="RelE/ParE_toxin_dom_sf"/>
</dbReference>
<dbReference type="Proteomes" id="UP001515660">
    <property type="component" value="Unassembled WGS sequence"/>
</dbReference>
<dbReference type="Gene3D" id="3.30.2310.20">
    <property type="entry name" value="RelE-like"/>
    <property type="match status" value="1"/>
</dbReference>
<evidence type="ECO:0000256" key="1">
    <source>
        <dbReference type="ARBA" id="ARBA00022649"/>
    </source>
</evidence>
<dbReference type="InterPro" id="IPR007712">
    <property type="entry name" value="RelE/ParE_toxin"/>
</dbReference>
<evidence type="ECO:0000313" key="2">
    <source>
        <dbReference type="EMBL" id="NHB78538.1"/>
    </source>
</evidence>
<reference evidence="2 3" key="1">
    <citation type="journal article" date="2022" name="Microorganisms">
        <title>Genome Sequence and Characterization of a Xanthorhodopsin-Containing, Aerobic Anoxygenic Phototrophic Rhodobacter Species, Isolated from Mesophilic Conditions at Yellowstone National Park.</title>
        <authorList>
            <person name="Kyndt J.A."/>
            <person name="Robertson S."/>
            <person name="Shoffstall I.B."/>
            <person name="Ramaley R.F."/>
            <person name="Meyer T.E."/>
        </authorList>
    </citation>
    <scope>NUCLEOTIDE SEQUENCE [LARGE SCALE GENOMIC DNA]</scope>
    <source>
        <strain evidence="2 3">M37P</strain>
    </source>
</reference>
<keyword evidence="1" id="KW-1277">Toxin-antitoxin system</keyword>
<keyword evidence="3" id="KW-1185">Reference proteome</keyword>
<accession>A0ABX0GCN3</accession>
<organism evidence="2 3">
    <name type="scientific">Rhodobacter calidifons</name>
    <dbReference type="NCBI Taxonomy" id="2715277"/>
    <lineage>
        <taxon>Bacteria</taxon>
        <taxon>Pseudomonadati</taxon>
        <taxon>Pseudomonadota</taxon>
        <taxon>Alphaproteobacteria</taxon>
        <taxon>Rhodobacterales</taxon>
        <taxon>Rhodobacter group</taxon>
        <taxon>Rhodobacter</taxon>
    </lineage>
</organism>
<sequence length="108" mass="12098">MTWRIRFHPRVARDLDSIVQWILDYAGPDVAARKLAEIDATIATLKDTPHKGSLRDDIAPGLRAVPAGRKAVIAFVVDDAAAEVLIYAVTYGGADWAQRSMRRRKERR</sequence>
<proteinExistence type="predicted"/>
<name>A0ABX0GCN3_9RHOB</name>
<gene>
    <name evidence="2" type="ORF">G8O29_17680</name>
</gene>
<evidence type="ECO:0000313" key="3">
    <source>
        <dbReference type="Proteomes" id="UP001515660"/>
    </source>
</evidence>
<comment type="caution">
    <text evidence="2">The sequence shown here is derived from an EMBL/GenBank/DDBJ whole genome shotgun (WGS) entry which is preliminary data.</text>
</comment>